<protein>
    <submittedName>
        <fullName evidence="2">Uncharacterized protein</fullName>
    </submittedName>
</protein>
<evidence type="ECO:0000313" key="3">
    <source>
        <dbReference type="Proteomes" id="UP000199705"/>
    </source>
</evidence>
<keyword evidence="1" id="KW-0812">Transmembrane</keyword>
<feature type="transmembrane region" description="Helical" evidence="1">
    <location>
        <begin position="6"/>
        <end position="26"/>
    </location>
</feature>
<gene>
    <name evidence="2" type="ORF">SAMN05192573_101420</name>
</gene>
<evidence type="ECO:0000313" key="2">
    <source>
        <dbReference type="EMBL" id="SDF80043.1"/>
    </source>
</evidence>
<proteinExistence type="predicted"/>
<evidence type="ECO:0000256" key="1">
    <source>
        <dbReference type="SAM" id="Phobius"/>
    </source>
</evidence>
<dbReference type="Proteomes" id="UP000199705">
    <property type="component" value="Unassembled WGS sequence"/>
</dbReference>
<name>A0A1G7P1B2_9SPHI</name>
<keyword evidence="1" id="KW-1133">Transmembrane helix</keyword>
<keyword evidence="1" id="KW-0472">Membrane</keyword>
<accession>A0A1G7P1B2</accession>
<dbReference type="STRING" id="551996.SAMN05192573_101420"/>
<sequence>MKAALFAFSYLISIPITYFGLLNNYIDFLN</sequence>
<dbReference type="EMBL" id="FNCG01000001">
    <property type="protein sequence ID" value="SDF80043.1"/>
    <property type="molecule type" value="Genomic_DNA"/>
</dbReference>
<dbReference type="AlphaFoldDB" id="A0A1G7P1B2"/>
<organism evidence="2 3">
    <name type="scientific">Mucilaginibacter gossypii</name>
    <dbReference type="NCBI Taxonomy" id="551996"/>
    <lineage>
        <taxon>Bacteria</taxon>
        <taxon>Pseudomonadati</taxon>
        <taxon>Bacteroidota</taxon>
        <taxon>Sphingobacteriia</taxon>
        <taxon>Sphingobacteriales</taxon>
        <taxon>Sphingobacteriaceae</taxon>
        <taxon>Mucilaginibacter</taxon>
    </lineage>
</organism>
<reference evidence="3" key="1">
    <citation type="submission" date="2016-10" db="EMBL/GenBank/DDBJ databases">
        <authorList>
            <person name="Varghese N."/>
            <person name="Submissions S."/>
        </authorList>
    </citation>
    <scope>NUCLEOTIDE SEQUENCE [LARGE SCALE GENOMIC DNA]</scope>
    <source>
        <strain evidence="3">Gh-67</strain>
    </source>
</reference>
<keyword evidence="3" id="KW-1185">Reference proteome</keyword>